<dbReference type="PANTHER" id="PTHR12757:SF1">
    <property type="entry name" value="PROTEIN SALIVARY GLANDS MARRED"/>
    <property type="match status" value="1"/>
</dbReference>
<name>A0AAV2T7N5_CALDB</name>
<evidence type="ECO:0008006" key="3">
    <source>
        <dbReference type="Google" id="ProtNLM"/>
    </source>
</evidence>
<dbReference type="InterPro" id="IPR008477">
    <property type="entry name" value="TNFAIP8-like"/>
</dbReference>
<evidence type="ECO:0000313" key="2">
    <source>
        <dbReference type="Proteomes" id="UP001497525"/>
    </source>
</evidence>
<evidence type="ECO:0000313" key="1">
    <source>
        <dbReference type="EMBL" id="CAL5132420.1"/>
    </source>
</evidence>
<dbReference type="InterPro" id="IPR038355">
    <property type="entry name" value="TNFAIP8_sf"/>
</dbReference>
<gene>
    <name evidence="1" type="ORF">CDAUBV1_LOCUS5250</name>
</gene>
<dbReference type="Proteomes" id="UP001497525">
    <property type="component" value="Unassembled WGS sequence"/>
</dbReference>
<dbReference type="EMBL" id="CAXLJL010000123">
    <property type="protein sequence ID" value="CAL5132420.1"/>
    <property type="molecule type" value="Genomic_DNA"/>
</dbReference>
<reference evidence="1" key="1">
    <citation type="submission" date="2024-06" db="EMBL/GenBank/DDBJ databases">
        <authorList>
            <person name="Liu X."/>
            <person name="Lenzi L."/>
            <person name="Haldenby T S."/>
            <person name="Uol C."/>
        </authorList>
    </citation>
    <scope>NUCLEOTIDE SEQUENCE</scope>
</reference>
<sequence length="211" mass="23748">MANKSPPTPTGNHATTAADSTELLSIRSLALQLQNKVVSTLPSGVLKFFMDDAAVRLFDNICRVLNIYAGSPVLANTHTKRMVKMNFQLALQSSSNGLSEEESNLSCDFHDRCHQAAEILLRLGRPKRCLLPGVRPSKEKLIEVINEAKDLVLRAMDAHLKEQTKAKFRESVEYFANRDFMYTVLGNDARYKVVLEQIYTDLEDLMDRGLF</sequence>
<dbReference type="Pfam" id="PF05527">
    <property type="entry name" value="TNFAIP8"/>
    <property type="match status" value="1"/>
</dbReference>
<dbReference type="PANTHER" id="PTHR12757">
    <property type="entry name" value="TUMOR NECROSIS FACTOR INDUCED PROTEIN"/>
    <property type="match status" value="1"/>
</dbReference>
<dbReference type="GO" id="GO:0005737">
    <property type="term" value="C:cytoplasm"/>
    <property type="evidence" value="ECO:0007669"/>
    <property type="project" value="TreeGrafter"/>
</dbReference>
<proteinExistence type="predicted"/>
<dbReference type="AlphaFoldDB" id="A0AAV2T7N5"/>
<comment type="caution">
    <text evidence="1">The sequence shown here is derived from an EMBL/GenBank/DDBJ whole genome shotgun (WGS) entry which is preliminary data.</text>
</comment>
<organism evidence="1 2">
    <name type="scientific">Calicophoron daubneyi</name>
    <name type="common">Rumen fluke</name>
    <name type="synonym">Paramphistomum daubneyi</name>
    <dbReference type="NCBI Taxonomy" id="300641"/>
    <lineage>
        <taxon>Eukaryota</taxon>
        <taxon>Metazoa</taxon>
        <taxon>Spiralia</taxon>
        <taxon>Lophotrochozoa</taxon>
        <taxon>Platyhelminthes</taxon>
        <taxon>Trematoda</taxon>
        <taxon>Digenea</taxon>
        <taxon>Plagiorchiida</taxon>
        <taxon>Pronocephalata</taxon>
        <taxon>Paramphistomoidea</taxon>
        <taxon>Paramphistomidae</taxon>
        <taxon>Calicophoron</taxon>
    </lineage>
</organism>
<dbReference type="GO" id="GO:0042981">
    <property type="term" value="P:regulation of apoptotic process"/>
    <property type="evidence" value="ECO:0007669"/>
    <property type="project" value="InterPro"/>
</dbReference>
<protein>
    <recommendedName>
        <fullName evidence="3">Tumor necrosis factor alpha-induced protein 8-like protein</fullName>
    </recommendedName>
</protein>
<accession>A0AAV2T7N5</accession>
<dbReference type="Gene3D" id="1.20.1440.160">
    <property type="entry name" value="Tumor necrosis factor alpha-induced protein 8-like"/>
    <property type="match status" value="1"/>
</dbReference>